<feature type="domain" description="C2H2-type" evidence="13">
    <location>
        <begin position="793"/>
        <end position="822"/>
    </location>
</feature>
<dbReference type="OMA" id="HEKHKHH"/>
<evidence type="ECO:0000256" key="7">
    <source>
        <dbReference type="ARBA" id="ARBA00023015"/>
    </source>
</evidence>
<dbReference type="SMART" id="SM00451">
    <property type="entry name" value="ZnF_U1"/>
    <property type="match status" value="7"/>
</dbReference>
<keyword evidence="7" id="KW-0805">Transcription regulation</keyword>
<accession>T1J534</accession>
<dbReference type="FunFam" id="3.30.160.60:FF:000446">
    <property type="entry name" value="Zinc finger protein"/>
    <property type="match status" value="1"/>
</dbReference>
<keyword evidence="9" id="KW-0804">Transcription</keyword>
<name>T1J534_STRMM</name>
<feature type="domain" description="C2H2-type" evidence="13">
    <location>
        <begin position="708"/>
        <end position="735"/>
    </location>
</feature>
<keyword evidence="15" id="KW-1185">Reference proteome</keyword>
<dbReference type="InterPro" id="IPR036236">
    <property type="entry name" value="Znf_C2H2_sf"/>
</dbReference>
<dbReference type="PANTHER" id="PTHR24376">
    <property type="entry name" value="ZINC FINGER PROTEIN"/>
    <property type="match status" value="1"/>
</dbReference>
<feature type="domain" description="C2H2-type" evidence="13">
    <location>
        <begin position="681"/>
        <end position="707"/>
    </location>
</feature>
<feature type="domain" description="C2H2-type" evidence="13">
    <location>
        <begin position="537"/>
        <end position="564"/>
    </location>
</feature>
<evidence type="ECO:0000313" key="14">
    <source>
        <dbReference type="EnsemblMetazoa" id="SMAR008732-PA"/>
    </source>
</evidence>
<dbReference type="eggNOG" id="KOG1721">
    <property type="taxonomic scope" value="Eukaryota"/>
</dbReference>
<dbReference type="SUPFAM" id="SSF57667">
    <property type="entry name" value="beta-beta-alpha zinc fingers"/>
    <property type="match status" value="7"/>
</dbReference>
<reference evidence="15" key="1">
    <citation type="submission" date="2011-05" db="EMBL/GenBank/DDBJ databases">
        <authorList>
            <person name="Richards S.R."/>
            <person name="Qu J."/>
            <person name="Jiang H."/>
            <person name="Jhangiani S.N."/>
            <person name="Agravi P."/>
            <person name="Goodspeed R."/>
            <person name="Gross S."/>
            <person name="Mandapat C."/>
            <person name="Jackson L."/>
            <person name="Mathew T."/>
            <person name="Pu L."/>
            <person name="Thornton R."/>
            <person name="Saada N."/>
            <person name="Wilczek-Boney K.B."/>
            <person name="Lee S."/>
            <person name="Kovar C."/>
            <person name="Wu Y."/>
            <person name="Scherer S.E."/>
            <person name="Worley K.C."/>
            <person name="Muzny D.M."/>
            <person name="Gibbs R."/>
        </authorList>
    </citation>
    <scope>NUCLEOTIDE SEQUENCE</scope>
    <source>
        <strain evidence="15">Brora</strain>
    </source>
</reference>
<feature type="region of interest" description="Disordered" evidence="12">
    <location>
        <begin position="165"/>
        <end position="223"/>
    </location>
</feature>
<evidence type="ECO:0000313" key="15">
    <source>
        <dbReference type="Proteomes" id="UP000014500"/>
    </source>
</evidence>
<evidence type="ECO:0000256" key="11">
    <source>
        <dbReference type="PROSITE-ProRule" id="PRU00042"/>
    </source>
</evidence>
<dbReference type="GO" id="GO:0001228">
    <property type="term" value="F:DNA-binding transcription activator activity, RNA polymerase II-specific"/>
    <property type="evidence" value="ECO:0007669"/>
    <property type="project" value="TreeGrafter"/>
</dbReference>
<evidence type="ECO:0000256" key="9">
    <source>
        <dbReference type="ARBA" id="ARBA00023163"/>
    </source>
</evidence>
<keyword evidence="4" id="KW-0677">Repeat</keyword>
<dbReference type="STRING" id="126957.T1J534"/>
<evidence type="ECO:0000256" key="4">
    <source>
        <dbReference type="ARBA" id="ARBA00022737"/>
    </source>
</evidence>
<evidence type="ECO:0000256" key="10">
    <source>
        <dbReference type="ARBA" id="ARBA00023242"/>
    </source>
</evidence>
<organism evidence="14 15">
    <name type="scientific">Strigamia maritima</name>
    <name type="common">European centipede</name>
    <name type="synonym">Geophilus maritimus</name>
    <dbReference type="NCBI Taxonomy" id="126957"/>
    <lineage>
        <taxon>Eukaryota</taxon>
        <taxon>Metazoa</taxon>
        <taxon>Ecdysozoa</taxon>
        <taxon>Arthropoda</taxon>
        <taxon>Myriapoda</taxon>
        <taxon>Chilopoda</taxon>
        <taxon>Pleurostigmophora</taxon>
        <taxon>Geophilomorpha</taxon>
        <taxon>Linotaeniidae</taxon>
        <taxon>Strigamia</taxon>
    </lineage>
</organism>
<keyword evidence="6" id="KW-0862">Zinc</keyword>
<dbReference type="PANTHER" id="PTHR24376:SF243">
    <property type="entry name" value="C2H2-TYPE DOMAIN-CONTAINING PROTEIN"/>
    <property type="match status" value="1"/>
</dbReference>
<reference evidence="14" key="2">
    <citation type="submission" date="2015-02" db="UniProtKB">
        <authorList>
            <consortium name="EnsemblMetazoa"/>
        </authorList>
    </citation>
    <scope>IDENTIFICATION</scope>
</reference>
<feature type="domain" description="C2H2-type" evidence="13">
    <location>
        <begin position="361"/>
        <end position="390"/>
    </location>
</feature>
<dbReference type="AlphaFoldDB" id="T1J534"/>
<dbReference type="PROSITE" id="PS50157">
    <property type="entry name" value="ZINC_FINGER_C2H2_2"/>
    <property type="match status" value="10"/>
</dbReference>
<evidence type="ECO:0000259" key="13">
    <source>
        <dbReference type="PROSITE" id="PS50157"/>
    </source>
</evidence>
<dbReference type="Proteomes" id="UP000014500">
    <property type="component" value="Unassembled WGS sequence"/>
</dbReference>
<keyword evidence="8" id="KW-0238">DNA-binding</keyword>
<dbReference type="InterPro" id="IPR003604">
    <property type="entry name" value="Matrin/U1-like-C_Znf_C2H2"/>
</dbReference>
<dbReference type="GO" id="GO:0000978">
    <property type="term" value="F:RNA polymerase II cis-regulatory region sequence-specific DNA binding"/>
    <property type="evidence" value="ECO:0007669"/>
    <property type="project" value="TreeGrafter"/>
</dbReference>
<dbReference type="Pfam" id="PF00096">
    <property type="entry name" value="zf-C2H2"/>
    <property type="match status" value="1"/>
</dbReference>
<dbReference type="FunFam" id="3.30.160.60:FF:002343">
    <property type="entry name" value="Zinc finger protein 33A"/>
    <property type="match status" value="1"/>
</dbReference>
<dbReference type="HOGENOM" id="CLU_258571_0_0_1"/>
<keyword evidence="10" id="KW-0539">Nucleus</keyword>
<feature type="domain" description="C2H2-type" evidence="13">
    <location>
        <begin position="823"/>
        <end position="850"/>
    </location>
</feature>
<protein>
    <recommendedName>
        <fullName evidence="13">C2H2-type domain-containing protein</fullName>
    </recommendedName>
</protein>
<evidence type="ECO:0000256" key="1">
    <source>
        <dbReference type="ARBA" id="ARBA00004123"/>
    </source>
</evidence>
<evidence type="ECO:0000256" key="2">
    <source>
        <dbReference type="ARBA" id="ARBA00006991"/>
    </source>
</evidence>
<feature type="domain" description="C2H2-type" evidence="13">
    <location>
        <begin position="851"/>
        <end position="878"/>
    </location>
</feature>
<evidence type="ECO:0000256" key="3">
    <source>
        <dbReference type="ARBA" id="ARBA00022723"/>
    </source>
</evidence>
<evidence type="ECO:0000256" key="8">
    <source>
        <dbReference type="ARBA" id="ARBA00023125"/>
    </source>
</evidence>
<keyword evidence="3" id="KW-0479">Metal-binding</keyword>
<comment type="similarity">
    <text evidence="2">Belongs to the krueppel C2H2-type zinc-finger protein family.</text>
</comment>
<feature type="domain" description="C2H2-type" evidence="13">
    <location>
        <begin position="766"/>
        <end position="793"/>
    </location>
</feature>
<feature type="domain" description="C2H2-type" evidence="13">
    <location>
        <begin position="736"/>
        <end position="763"/>
    </location>
</feature>
<dbReference type="SMART" id="SM00355">
    <property type="entry name" value="ZnF_C2H2"/>
    <property type="match status" value="17"/>
</dbReference>
<dbReference type="GO" id="GO:0005634">
    <property type="term" value="C:nucleus"/>
    <property type="evidence" value="ECO:0007669"/>
    <property type="project" value="UniProtKB-SubCell"/>
</dbReference>
<dbReference type="PROSITE" id="PS00028">
    <property type="entry name" value="ZINC_FINGER_C2H2_1"/>
    <property type="match status" value="8"/>
</dbReference>
<proteinExistence type="inferred from homology"/>
<feature type="region of interest" description="Disordered" evidence="12">
    <location>
        <begin position="338"/>
        <end position="357"/>
    </location>
</feature>
<evidence type="ECO:0000256" key="12">
    <source>
        <dbReference type="SAM" id="MobiDB-lite"/>
    </source>
</evidence>
<feature type="region of interest" description="Disordered" evidence="12">
    <location>
        <begin position="51"/>
        <end position="74"/>
    </location>
</feature>
<comment type="subcellular location">
    <subcellularLocation>
        <location evidence="1">Nucleus</location>
    </subcellularLocation>
</comment>
<dbReference type="PhylomeDB" id="T1J534"/>
<feature type="region of interest" description="Disordered" evidence="12">
    <location>
        <begin position="973"/>
        <end position="992"/>
    </location>
</feature>
<dbReference type="FunFam" id="3.30.160.60:FF:001370">
    <property type="entry name" value="Zinc finger protein"/>
    <property type="match status" value="1"/>
</dbReference>
<dbReference type="Gene3D" id="3.30.160.60">
    <property type="entry name" value="Classic Zinc Finger"/>
    <property type="match status" value="10"/>
</dbReference>
<evidence type="ECO:0000256" key="5">
    <source>
        <dbReference type="ARBA" id="ARBA00022771"/>
    </source>
</evidence>
<dbReference type="EMBL" id="JH431850">
    <property type="status" value="NOT_ANNOTATED_CDS"/>
    <property type="molecule type" value="Genomic_DNA"/>
</dbReference>
<dbReference type="EnsemblMetazoa" id="SMAR008732-RA">
    <property type="protein sequence ID" value="SMAR008732-PA"/>
    <property type="gene ID" value="SMAR008732"/>
</dbReference>
<dbReference type="InterPro" id="IPR013087">
    <property type="entry name" value="Znf_C2H2_type"/>
</dbReference>
<feature type="compositionally biased region" description="Basic and acidic residues" evidence="12">
    <location>
        <begin position="201"/>
        <end position="223"/>
    </location>
</feature>
<evidence type="ECO:0000256" key="6">
    <source>
        <dbReference type="ARBA" id="ARBA00022833"/>
    </source>
</evidence>
<feature type="compositionally biased region" description="Acidic residues" evidence="12">
    <location>
        <begin position="338"/>
        <end position="351"/>
    </location>
</feature>
<dbReference type="GO" id="GO:0008270">
    <property type="term" value="F:zinc ion binding"/>
    <property type="evidence" value="ECO:0007669"/>
    <property type="project" value="UniProtKB-KW"/>
</dbReference>
<sequence length="1082" mass="123850">MDPEDDLDTHICLRCHTTIVGLEEYVKHKKLDCPALNKTNVIIKSEITCDVTDSEPRQPNNSPSDTILPESSPPTTRAVILLDSRDVSSPDPSELRQDAFLTMLELQCKNSPAKGTAPVSLRNAPLENGEGAVSLVLAELDFSKTDLERNDDNVNYEYMLEPMSDHEENEDDLNPPQNHTGGKWKPGQGPKSNSSSGKWLHSAEKADHDYDGNKHDRMETDENEAEIDKSKYCEVCDKYLGTKLAYTKHFNSYSHLKRVNAELNSEDFQQITYNCAVCQKNLSSKFAYERHATSPLHLKKVTLSKRKTQSKISGTGLRKSSRRICKSKLLNDQMWTLDNDEDKTDNGDDAEDSKGEETSWMSCEPCKRTFQSKRNFAHHLLTTLHLKRAENHEERWEMIFKHLDLLTKFSPFQCGICSYYFNNMEYFLDHWISDSHCENVSSMIGPFLCVECEHVSNSNEEMLEHLKGDEHMDLVSTLDKKHPIIVKEKRTDLFCDLCKLKLATAYAFKKHLESAPHQKLLKSSGETETIETNEENFKCNSCEKEFADAAALHAHKLTHGENERKGKTMKIVRTCSTCNQAITTGILGEVSEHVCSKLQEEAPVELSCLKCHYICNSSTHLLYHQALHEKPEVTPLSDNKCKEVATVEENAEDDANVEEAETEVEMEMTKKKKGLRTVKKFTCIYCKKKYPKSALLAHLNTHTGEKPYKCNVCTLSFAQRGTLYMHLKRHTGVKQFKCDQCSFAAEKPSRLKRHKETHNTNRPRAHLCDVCGAGYHDSWSLKHHMKVHFGKDLKCPVENCPQAFRCPSELQMHMRVHNDERPFLCDKCGYRGRSQHQLTKHRRSHTGERPFKCPYCSYSAHLSPHLMRHMRIHTGAKPYKCPYCDYTCNTQENVRKHILKTKKHEGKKMYPCKHCEYSTNSAVEFKTHTLENHKDVVRVEDTDVISLIAGVYNRTDNIKTTDHPIHYVPRQERLKNNNGKPPKKKRARKVVETPTEQTVYTIQLENGLGVADAERILQNIESGNRYFPIEHDQATEIDGNVEEQIVEVPVMEEETVVTSTDISNSLINPDAPNTIYIYLPIE</sequence>
<feature type="domain" description="C2H2-type" evidence="13">
    <location>
        <begin position="879"/>
        <end position="909"/>
    </location>
</feature>
<keyword evidence="5 11" id="KW-0863">Zinc-finger</keyword>